<dbReference type="KEGG" id="bmei:Spa11_09930"/>
<dbReference type="Proteomes" id="UP000316426">
    <property type="component" value="Chromosome"/>
</dbReference>
<evidence type="ECO:0000313" key="2">
    <source>
        <dbReference type="EMBL" id="QDV72811.1"/>
    </source>
</evidence>
<reference evidence="2 3" key="1">
    <citation type="submission" date="2019-02" db="EMBL/GenBank/DDBJ databases">
        <title>Deep-cultivation of Planctomycetes and their phenomic and genomic characterization uncovers novel biology.</title>
        <authorList>
            <person name="Wiegand S."/>
            <person name="Jogler M."/>
            <person name="Boedeker C."/>
            <person name="Pinto D."/>
            <person name="Vollmers J."/>
            <person name="Rivas-Marin E."/>
            <person name="Kohn T."/>
            <person name="Peeters S.H."/>
            <person name="Heuer A."/>
            <person name="Rast P."/>
            <person name="Oberbeckmann S."/>
            <person name="Bunk B."/>
            <person name="Jeske O."/>
            <person name="Meyerdierks A."/>
            <person name="Storesund J.E."/>
            <person name="Kallscheuer N."/>
            <person name="Luecker S."/>
            <person name="Lage O.M."/>
            <person name="Pohl T."/>
            <person name="Merkel B.J."/>
            <person name="Hornburger P."/>
            <person name="Mueller R.-W."/>
            <person name="Bruemmer F."/>
            <person name="Labrenz M."/>
            <person name="Spormann A.M."/>
            <person name="Op den Camp H."/>
            <person name="Overmann J."/>
            <person name="Amann R."/>
            <person name="Jetten M.S.M."/>
            <person name="Mascher T."/>
            <person name="Medema M.H."/>
            <person name="Devos D.P."/>
            <person name="Kaster A.-K."/>
            <person name="Ovreas L."/>
            <person name="Rohde M."/>
            <person name="Galperin M.Y."/>
            <person name="Jogler C."/>
        </authorList>
    </citation>
    <scope>NUCLEOTIDE SEQUENCE [LARGE SCALE GENOMIC DNA]</scope>
    <source>
        <strain evidence="2 3">Spa11</strain>
    </source>
</reference>
<dbReference type="Gene3D" id="2.60.120.260">
    <property type="entry name" value="Galactose-binding domain-like"/>
    <property type="match status" value="1"/>
</dbReference>
<protein>
    <recommendedName>
        <fullName evidence="4">PEP-CTERM sorting domain-containing protein</fullName>
    </recommendedName>
</protein>
<keyword evidence="3" id="KW-1185">Reference proteome</keyword>
<evidence type="ECO:0008006" key="4">
    <source>
        <dbReference type="Google" id="ProtNLM"/>
    </source>
</evidence>
<sequence precursor="true">MITKLSLLSVATVALVAVEARASLVTNGTFDTDLTGWQVNATGTDVVPVAGTARIGQPGTPGTAILSQFFDIPAGTTAVKISFDYEWQVNPPTLPDTFSVSFDYLGGSVQTLLTEFSSAATFNSTIAYNITLLLPGLQSGPGNGFISFQLDETNPSVGTRIELDNVSISAVPEAGALAVWSVLGSVGMLGMRRPAREDGEE</sequence>
<keyword evidence="1" id="KW-0732">Signal</keyword>
<evidence type="ECO:0000256" key="1">
    <source>
        <dbReference type="SAM" id="SignalP"/>
    </source>
</evidence>
<feature type="signal peptide" evidence="1">
    <location>
        <begin position="1"/>
        <end position="22"/>
    </location>
</feature>
<organism evidence="2 3">
    <name type="scientific">Botrimarina mediterranea</name>
    <dbReference type="NCBI Taxonomy" id="2528022"/>
    <lineage>
        <taxon>Bacteria</taxon>
        <taxon>Pseudomonadati</taxon>
        <taxon>Planctomycetota</taxon>
        <taxon>Planctomycetia</taxon>
        <taxon>Pirellulales</taxon>
        <taxon>Lacipirellulaceae</taxon>
        <taxon>Botrimarina</taxon>
    </lineage>
</organism>
<gene>
    <name evidence="2" type="ORF">Spa11_09930</name>
</gene>
<name>A0A518K4U1_9BACT</name>
<evidence type="ECO:0000313" key="3">
    <source>
        <dbReference type="Proteomes" id="UP000316426"/>
    </source>
</evidence>
<dbReference type="AlphaFoldDB" id="A0A518K4U1"/>
<feature type="chain" id="PRO_5022041544" description="PEP-CTERM sorting domain-containing protein" evidence="1">
    <location>
        <begin position="23"/>
        <end position="201"/>
    </location>
</feature>
<proteinExistence type="predicted"/>
<accession>A0A518K4U1</accession>
<dbReference type="EMBL" id="CP036349">
    <property type="protein sequence ID" value="QDV72811.1"/>
    <property type="molecule type" value="Genomic_DNA"/>
</dbReference>